<dbReference type="GO" id="GO:0003700">
    <property type="term" value="F:DNA-binding transcription factor activity"/>
    <property type="evidence" value="ECO:0007669"/>
    <property type="project" value="TreeGrafter"/>
</dbReference>
<dbReference type="GO" id="GO:0003677">
    <property type="term" value="F:DNA binding"/>
    <property type="evidence" value="ECO:0007669"/>
    <property type="project" value="UniProtKB-KW"/>
</dbReference>
<dbReference type="InterPro" id="IPR050807">
    <property type="entry name" value="TransReg_Diox_bact_type"/>
</dbReference>
<dbReference type="SUPFAM" id="SSF47413">
    <property type="entry name" value="lambda repressor-like DNA-binding domains"/>
    <property type="match status" value="1"/>
</dbReference>
<dbReference type="PANTHER" id="PTHR46797:SF1">
    <property type="entry name" value="METHYLPHOSPHONATE SYNTHASE"/>
    <property type="match status" value="1"/>
</dbReference>
<dbReference type="InterPro" id="IPR010982">
    <property type="entry name" value="Lambda_DNA-bd_dom_sf"/>
</dbReference>
<dbReference type="CDD" id="cd00093">
    <property type="entry name" value="HTH_XRE"/>
    <property type="match status" value="1"/>
</dbReference>
<gene>
    <name evidence="2" type="ORF">B0T45_08220</name>
</gene>
<organism evidence="2 3">
    <name type="scientific">Chromobacterium haemolyticum</name>
    <dbReference type="NCBI Taxonomy" id="394935"/>
    <lineage>
        <taxon>Bacteria</taxon>
        <taxon>Pseudomonadati</taxon>
        <taxon>Pseudomonadota</taxon>
        <taxon>Betaproteobacteria</taxon>
        <taxon>Neisseriales</taxon>
        <taxon>Chromobacteriaceae</taxon>
        <taxon>Chromobacterium</taxon>
    </lineage>
</organism>
<protein>
    <submittedName>
        <fullName evidence="2">Transcriptional regulator</fullName>
    </submittedName>
</protein>
<sequence>MDTKIKIGRQVQILRKRKGLSQDALAEMVGIDAKSLSRIERGAHYPAIETLERLANAMKLELKDFFDFDGRPSVEEMRSQIMRSAQAAGADEVERMVAALHSIFSSGEK</sequence>
<keyword evidence="1" id="KW-0238">DNA-binding</keyword>
<dbReference type="SMART" id="SM00530">
    <property type="entry name" value="HTH_XRE"/>
    <property type="match status" value="1"/>
</dbReference>
<reference evidence="2 3" key="1">
    <citation type="submission" date="2017-02" db="EMBL/GenBank/DDBJ databases">
        <title>Chromobacterium haemolyticum H5244.</title>
        <authorList>
            <person name="Gulvik C.A."/>
        </authorList>
    </citation>
    <scope>NUCLEOTIDE SEQUENCE [LARGE SCALE GENOMIC DNA]</scope>
    <source>
        <strain evidence="2 3">H5244</strain>
    </source>
</reference>
<dbReference type="Pfam" id="PF01381">
    <property type="entry name" value="HTH_3"/>
    <property type="match status" value="1"/>
</dbReference>
<dbReference type="InterPro" id="IPR001387">
    <property type="entry name" value="Cro/C1-type_HTH"/>
</dbReference>
<dbReference type="GO" id="GO:0005829">
    <property type="term" value="C:cytosol"/>
    <property type="evidence" value="ECO:0007669"/>
    <property type="project" value="TreeGrafter"/>
</dbReference>
<dbReference type="OrthoDB" id="5524454at2"/>
<comment type="caution">
    <text evidence="2">The sequence shown here is derived from an EMBL/GenBank/DDBJ whole genome shotgun (WGS) entry which is preliminary data.</text>
</comment>
<name>A0A1W0D433_9NEIS</name>
<dbReference type="RefSeq" id="WP_052370233.1">
    <property type="nucleotide sequence ID" value="NZ_MUKV01000007.1"/>
</dbReference>
<accession>A0A1W0D433</accession>
<dbReference type="EMBL" id="MUKV01000007">
    <property type="protein sequence ID" value="OQS41708.1"/>
    <property type="molecule type" value="Genomic_DNA"/>
</dbReference>
<evidence type="ECO:0000313" key="2">
    <source>
        <dbReference type="EMBL" id="OQS41708.1"/>
    </source>
</evidence>
<proteinExistence type="predicted"/>
<dbReference type="Proteomes" id="UP000192721">
    <property type="component" value="Unassembled WGS sequence"/>
</dbReference>
<evidence type="ECO:0000313" key="3">
    <source>
        <dbReference type="Proteomes" id="UP000192721"/>
    </source>
</evidence>
<dbReference type="AlphaFoldDB" id="A0A1W0D433"/>
<dbReference type="PROSITE" id="PS50943">
    <property type="entry name" value="HTH_CROC1"/>
    <property type="match status" value="1"/>
</dbReference>
<dbReference type="PANTHER" id="PTHR46797">
    <property type="entry name" value="HTH-TYPE TRANSCRIPTIONAL REGULATOR"/>
    <property type="match status" value="1"/>
</dbReference>
<dbReference type="Gene3D" id="1.10.260.40">
    <property type="entry name" value="lambda repressor-like DNA-binding domains"/>
    <property type="match status" value="1"/>
</dbReference>
<evidence type="ECO:0000256" key="1">
    <source>
        <dbReference type="ARBA" id="ARBA00023125"/>
    </source>
</evidence>